<dbReference type="PANTHER" id="PTHR45641:SF19">
    <property type="entry name" value="NEPHROCYSTIN-3"/>
    <property type="match status" value="1"/>
</dbReference>
<name>A0A7X8XX24_9BACT</name>
<dbReference type="EMBL" id="JABAIL010000005">
    <property type="protein sequence ID" value="NLR92853.1"/>
    <property type="molecule type" value="Genomic_DNA"/>
</dbReference>
<gene>
    <name evidence="3" type="ORF">HGP29_16670</name>
</gene>
<comment type="caution">
    <text evidence="3">The sequence shown here is derived from an EMBL/GenBank/DDBJ whole genome shotgun (WGS) entry which is preliminary data.</text>
</comment>
<evidence type="ECO:0000256" key="2">
    <source>
        <dbReference type="ARBA" id="ARBA00022803"/>
    </source>
</evidence>
<keyword evidence="4" id="KW-1185">Reference proteome</keyword>
<accession>A0A7X8XX24</accession>
<dbReference type="InterPro" id="IPR011990">
    <property type="entry name" value="TPR-like_helical_dom_sf"/>
</dbReference>
<dbReference type="SMART" id="SM00028">
    <property type="entry name" value="TPR"/>
    <property type="match status" value="5"/>
</dbReference>
<dbReference type="SUPFAM" id="SSF48452">
    <property type="entry name" value="TPR-like"/>
    <property type="match status" value="3"/>
</dbReference>
<evidence type="ECO:0008006" key="5">
    <source>
        <dbReference type="Google" id="ProtNLM"/>
    </source>
</evidence>
<dbReference type="InterPro" id="IPR019734">
    <property type="entry name" value="TPR_rpt"/>
</dbReference>
<evidence type="ECO:0000256" key="1">
    <source>
        <dbReference type="ARBA" id="ARBA00022737"/>
    </source>
</evidence>
<protein>
    <recommendedName>
        <fullName evidence="5">Tetratricopeptide repeat protein</fullName>
    </recommendedName>
</protein>
<dbReference type="Gene3D" id="1.25.40.10">
    <property type="entry name" value="Tetratricopeptide repeat domain"/>
    <property type="match status" value="3"/>
</dbReference>
<keyword evidence="2" id="KW-0802">TPR repeat</keyword>
<sequence length="570" mass="66014">MLLPFFSSAQVAENDSIKIKEHDVSEIQYTLDSLLSYNYHIEAQQVADSVIQIAKDTYSNTDERIVLLHKRIAEKFADRGFSNIASQYIQQGLSILRSQPSPNYAFIGDMYIYLAQIFRHHQLSNIAINYYEQAAESYEQSEGTNHYYNLINVYMTLGTFHFEVKNFGTSSSYYTKASNIIAKMDTEYRADMVEILNRIAVAQTATGSFKKAQQNLLRSEMIAKKVFGKNALELENVYEQLIDLYIQKSEFDSADIYAVKAVKILKGNIGTTERRQKYERFLADTFFGNREYSLACKWYDVLYDDAYITNQNSLEEIATITDWYITIGEKMERVKQDSLANNVYEKALSVNQKYFGEENLKAASIMHKISRTQTKLNYFEQAEIYTNKAYAIEWDLGTEKDSTQFIVQQIDLAGLLLMKGDTTDAEDLYHKVLELEDDRESRWKAIAFNNLTMIHLSALEYDSANYFAEQLLVYYSTNYGRDYIKTLGCYLLLGNIAFAQGLEQEAVEKYYSKPIRLAPQLFSKKNEVALLANLNLSRYYAELNKEDLSRRYDSYAREIQVYLSSKENYP</sequence>
<dbReference type="Proteomes" id="UP000585050">
    <property type="component" value="Unassembled WGS sequence"/>
</dbReference>
<dbReference type="PANTHER" id="PTHR45641">
    <property type="entry name" value="TETRATRICOPEPTIDE REPEAT PROTEIN (AFU_ORTHOLOGUE AFUA_6G03870)"/>
    <property type="match status" value="1"/>
</dbReference>
<keyword evidence="1" id="KW-0677">Repeat</keyword>
<organism evidence="3 4">
    <name type="scientific">Flammeovirga agarivorans</name>
    <dbReference type="NCBI Taxonomy" id="2726742"/>
    <lineage>
        <taxon>Bacteria</taxon>
        <taxon>Pseudomonadati</taxon>
        <taxon>Bacteroidota</taxon>
        <taxon>Cytophagia</taxon>
        <taxon>Cytophagales</taxon>
        <taxon>Flammeovirgaceae</taxon>
        <taxon>Flammeovirga</taxon>
    </lineage>
</organism>
<evidence type="ECO:0000313" key="4">
    <source>
        <dbReference type="Proteomes" id="UP000585050"/>
    </source>
</evidence>
<reference evidence="3 4" key="1">
    <citation type="submission" date="2020-04" db="EMBL/GenBank/DDBJ databases">
        <title>Flammeovirga sp. SR4, a novel species isolated from seawater.</title>
        <authorList>
            <person name="Wang X."/>
        </authorList>
    </citation>
    <scope>NUCLEOTIDE SEQUENCE [LARGE SCALE GENOMIC DNA]</scope>
    <source>
        <strain evidence="3 4">SR4</strain>
    </source>
</reference>
<evidence type="ECO:0000313" key="3">
    <source>
        <dbReference type="EMBL" id="NLR92853.1"/>
    </source>
</evidence>
<proteinExistence type="predicted"/>
<dbReference type="RefSeq" id="WP_168883570.1">
    <property type="nucleotide sequence ID" value="NZ_JABAIL010000005.1"/>
</dbReference>
<dbReference type="AlphaFoldDB" id="A0A7X8XX24"/>